<dbReference type="InterPro" id="IPR040750">
    <property type="entry name" value="eIF3m_C_helix"/>
</dbReference>
<evidence type="ECO:0000313" key="8">
    <source>
        <dbReference type="Proteomes" id="UP000054454"/>
    </source>
</evidence>
<reference evidence="8" key="1">
    <citation type="journal article" date="2016" name="Nat. Commun.">
        <title>Genome analysis of three Pneumocystis species reveals adaptation mechanisms to life exclusively in mammalian hosts.</title>
        <authorList>
            <person name="Ma L."/>
            <person name="Chen Z."/>
            <person name="Huang D.W."/>
            <person name="Kutty G."/>
            <person name="Ishihara M."/>
            <person name="Wang H."/>
            <person name="Abouelleil A."/>
            <person name="Bishop L."/>
            <person name="Davey E."/>
            <person name="Deng R."/>
            <person name="Deng X."/>
            <person name="Fan L."/>
            <person name="Fantoni G."/>
            <person name="Fitzgerald M."/>
            <person name="Gogineni E."/>
            <person name="Goldberg J.M."/>
            <person name="Handley G."/>
            <person name="Hu X."/>
            <person name="Huber C."/>
            <person name="Jiao X."/>
            <person name="Jones K."/>
            <person name="Levin J.Z."/>
            <person name="Liu Y."/>
            <person name="Macdonald P."/>
            <person name="Melnikov A."/>
            <person name="Raley C."/>
            <person name="Sassi M."/>
            <person name="Sherman B.T."/>
            <person name="Song X."/>
            <person name="Sykes S."/>
            <person name="Tran B."/>
            <person name="Walsh L."/>
            <person name="Xia Y."/>
            <person name="Yang J."/>
            <person name="Young S."/>
            <person name="Zeng Q."/>
            <person name="Zheng X."/>
            <person name="Stephens R."/>
            <person name="Nusbaum C."/>
            <person name="Birren B.W."/>
            <person name="Azadi P."/>
            <person name="Lempicki R.A."/>
            <person name="Cuomo C.A."/>
            <person name="Kovacs J.A."/>
        </authorList>
    </citation>
    <scope>NUCLEOTIDE SEQUENCE [LARGE SCALE GENOMIC DNA]</scope>
    <source>
        <strain evidence="8">B80</strain>
    </source>
</reference>
<dbReference type="OrthoDB" id="10267031at2759"/>
<dbReference type="PANTHER" id="PTHR15350:SF2">
    <property type="entry name" value="EUKARYOTIC TRANSLATION INITIATION FACTOR 3 SUBUNIT M"/>
    <property type="match status" value="1"/>
</dbReference>
<sequence>MGEVSTLIVEGSFAYKLEEIASFIDTLNEDTGKDSLLSELEGISVEENKDLCLEILVNESHALSRCSEKDYRAAWNLFIYLIQESSSIERLLPKVLSNLVIPNFPNGPIYFLSTLSVLFNTLPSNSILKYDVFCVILRVANEQKLFDFILSQIKDISEWLTEWGVDNNAKRDLFLVISGYALEYDKQISLEFIIKALRTYSPSEMASASDLARQAIISSVSHPKQYQFDDIAAIDAIQFLKNINDPSFYLLEVFMVGTLKDYLSFLNTHRQWVENSGLDQDVASKKIHHLTLVSLAASSTSRVLSYSEIANALNIDISEVEMYVIDTIRIGLLEGRLSQLSKTFLIHRNTYRVLGKEQWIDLKSKLNAWESNLEGILKVIKQNKTKVSENEDELAYLSSSVEIEV</sequence>
<comment type="similarity">
    <text evidence="5">Belongs to the eIF-3 subunit M family.</text>
</comment>
<dbReference type="RefSeq" id="XP_018227513.1">
    <property type="nucleotide sequence ID" value="XM_018368664.1"/>
</dbReference>
<name>A0A0W4ZSR0_PNEC8</name>
<evidence type="ECO:0000259" key="6">
    <source>
        <dbReference type="PROSITE" id="PS50250"/>
    </source>
</evidence>
<dbReference type="Proteomes" id="UP000054454">
    <property type="component" value="Unassembled WGS sequence"/>
</dbReference>
<evidence type="ECO:0000256" key="2">
    <source>
        <dbReference type="ARBA" id="ARBA00022490"/>
    </source>
</evidence>
<dbReference type="Pfam" id="PF01399">
    <property type="entry name" value="PCI"/>
    <property type="match status" value="1"/>
</dbReference>
<evidence type="ECO:0000256" key="3">
    <source>
        <dbReference type="ARBA" id="ARBA00022540"/>
    </source>
</evidence>
<dbReference type="InterPro" id="IPR045237">
    <property type="entry name" value="COPS7/eIF3m"/>
</dbReference>
<evidence type="ECO:0000256" key="4">
    <source>
        <dbReference type="ARBA" id="ARBA00022917"/>
    </source>
</evidence>
<gene>
    <name evidence="7" type="ORF">T552_00042</name>
</gene>
<dbReference type="PANTHER" id="PTHR15350">
    <property type="entry name" value="COP9 SIGNALOSOME COMPLEX SUBUNIT 7/DENDRITIC CELL PROTEIN GA17"/>
    <property type="match status" value="1"/>
</dbReference>
<dbReference type="GO" id="GO:0001732">
    <property type="term" value="P:formation of cytoplasmic translation initiation complex"/>
    <property type="evidence" value="ECO:0007669"/>
    <property type="project" value="UniProtKB-UniRule"/>
</dbReference>
<keyword evidence="4 5" id="KW-0648">Protein biosynthesis</keyword>
<evidence type="ECO:0000256" key="1">
    <source>
        <dbReference type="ARBA" id="ARBA00008482"/>
    </source>
</evidence>
<comment type="function">
    <text evidence="5">Component of the eukaryotic translation initiation factor 3 (eIF-3) complex, which is involved in protein synthesis of a specialized repertoire of mRNAs and, together with other initiation factors, stimulates binding of mRNA and methionyl-tRNAi to the 40S ribosome. The eIF-3 complex specifically targets and initiates translation of a subset of mRNAs involved in cell proliferation.</text>
</comment>
<dbReference type="GO" id="GO:0016282">
    <property type="term" value="C:eukaryotic 43S preinitiation complex"/>
    <property type="evidence" value="ECO:0007669"/>
    <property type="project" value="UniProtKB-UniRule"/>
</dbReference>
<dbReference type="VEuPathDB" id="FungiDB:T552_00042"/>
<evidence type="ECO:0000313" key="7">
    <source>
        <dbReference type="EMBL" id="KTW31397.1"/>
    </source>
</evidence>
<dbReference type="Pfam" id="PF18005">
    <property type="entry name" value="eIF3m_C_helix"/>
    <property type="match status" value="1"/>
</dbReference>
<keyword evidence="3 5" id="KW-0396">Initiation factor</keyword>
<dbReference type="HAMAP" id="MF_03012">
    <property type="entry name" value="eIF3m"/>
    <property type="match status" value="1"/>
</dbReference>
<dbReference type="GeneID" id="28934866"/>
<dbReference type="InterPro" id="IPR000717">
    <property type="entry name" value="PCI_dom"/>
</dbReference>
<accession>A0A0W4ZSR0</accession>
<comment type="similarity">
    <text evidence="1">Belongs to the CSN7/EIF3M family. CSN7 subfamily.</text>
</comment>
<evidence type="ECO:0000256" key="5">
    <source>
        <dbReference type="HAMAP-Rule" id="MF_03012"/>
    </source>
</evidence>
<dbReference type="PROSITE" id="PS50250">
    <property type="entry name" value="PCI"/>
    <property type="match status" value="1"/>
</dbReference>
<dbReference type="GO" id="GO:0071541">
    <property type="term" value="C:eukaryotic translation initiation factor 3 complex, eIF3m"/>
    <property type="evidence" value="ECO:0007669"/>
    <property type="project" value="UniProtKB-UniRule"/>
</dbReference>
<dbReference type="EMBL" id="LFVZ01000001">
    <property type="protein sequence ID" value="KTW31397.1"/>
    <property type="molecule type" value="Genomic_DNA"/>
</dbReference>
<dbReference type="SMART" id="SM00088">
    <property type="entry name" value="PINT"/>
    <property type="match status" value="1"/>
</dbReference>
<organism evidence="7 8">
    <name type="scientific">Pneumocystis carinii (strain B80)</name>
    <name type="common">Rat pneumocystis pneumonia agent</name>
    <name type="synonym">Pneumocystis carinii f. sp. carinii</name>
    <dbReference type="NCBI Taxonomy" id="1408658"/>
    <lineage>
        <taxon>Eukaryota</taxon>
        <taxon>Fungi</taxon>
        <taxon>Dikarya</taxon>
        <taxon>Ascomycota</taxon>
        <taxon>Taphrinomycotina</taxon>
        <taxon>Pneumocystomycetes</taxon>
        <taxon>Pneumocystaceae</taxon>
        <taxon>Pneumocystis</taxon>
    </lineage>
</organism>
<feature type="domain" description="PCI" evidence="6">
    <location>
        <begin position="185"/>
        <end position="351"/>
    </location>
</feature>
<keyword evidence="2 5" id="KW-0963">Cytoplasm</keyword>
<dbReference type="GO" id="GO:0033290">
    <property type="term" value="C:eukaryotic 48S preinitiation complex"/>
    <property type="evidence" value="ECO:0007669"/>
    <property type="project" value="UniProtKB-UniRule"/>
</dbReference>
<comment type="subunit">
    <text evidence="5">Component of the eukaryotic translation initiation factor 3 (eIF-3) complex.</text>
</comment>
<keyword evidence="8" id="KW-1185">Reference proteome</keyword>
<protein>
    <recommendedName>
        <fullName evidence="5">Eukaryotic translation initiation factor 3 subunit M</fullName>
        <shortName evidence="5">eIF3m</shortName>
    </recommendedName>
</protein>
<dbReference type="AlphaFoldDB" id="A0A0W4ZSR0"/>
<dbReference type="InterPro" id="IPR027528">
    <property type="entry name" value="eIF3m"/>
</dbReference>
<comment type="caution">
    <text evidence="7">The sequence shown here is derived from an EMBL/GenBank/DDBJ whole genome shotgun (WGS) entry which is preliminary data.</text>
</comment>
<dbReference type="GO" id="GO:0003743">
    <property type="term" value="F:translation initiation factor activity"/>
    <property type="evidence" value="ECO:0007669"/>
    <property type="project" value="UniProtKB-UniRule"/>
</dbReference>
<comment type="subcellular location">
    <subcellularLocation>
        <location evidence="5">Cytoplasm</location>
    </subcellularLocation>
</comment>
<proteinExistence type="inferred from homology"/>